<evidence type="ECO:0000313" key="4">
    <source>
        <dbReference type="Proteomes" id="UP000834106"/>
    </source>
</evidence>
<feature type="chain" id="PRO_5042007519" evidence="2">
    <location>
        <begin position="20"/>
        <end position="102"/>
    </location>
</feature>
<name>A0AAD2DJ51_9LAMI</name>
<feature type="signal peptide" evidence="2">
    <location>
        <begin position="1"/>
        <end position="19"/>
    </location>
</feature>
<keyword evidence="4" id="KW-1185">Reference proteome</keyword>
<keyword evidence="2" id="KW-0732">Signal</keyword>
<dbReference type="PANTHER" id="PTHR34558:SF16">
    <property type="match status" value="1"/>
</dbReference>
<keyword evidence="1" id="KW-1133">Transmembrane helix</keyword>
<accession>A0AAD2DJ51</accession>
<proteinExistence type="predicted"/>
<evidence type="ECO:0000256" key="1">
    <source>
        <dbReference type="SAM" id="Phobius"/>
    </source>
</evidence>
<evidence type="ECO:0000256" key="2">
    <source>
        <dbReference type="SAM" id="SignalP"/>
    </source>
</evidence>
<protein>
    <submittedName>
        <fullName evidence="3">Uncharacterized protein</fullName>
    </submittedName>
</protein>
<reference evidence="3" key="1">
    <citation type="submission" date="2023-05" db="EMBL/GenBank/DDBJ databases">
        <authorList>
            <person name="Huff M."/>
        </authorList>
    </citation>
    <scope>NUCLEOTIDE SEQUENCE</scope>
</reference>
<dbReference type="PANTHER" id="PTHR34558">
    <property type="entry name" value="EXPRESSED PROTEIN"/>
    <property type="match status" value="1"/>
</dbReference>
<sequence>MARFLFLYIILAELFGSMGKGIALRTSFAFGPLQVAVSSPAPAPSENGVNWMSSGSPGIKLIRKHHSSVAGGDVILGGLAIVSVAAIFFYIRITRQSRESHA</sequence>
<feature type="transmembrane region" description="Helical" evidence="1">
    <location>
        <begin position="74"/>
        <end position="91"/>
    </location>
</feature>
<keyword evidence="1" id="KW-0812">Transmembrane</keyword>
<evidence type="ECO:0000313" key="3">
    <source>
        <dbReference type="EMBL" id="CAI9756537.1"/>
    </source>
</evidence>
<dbReference type="AlphaFoldDB" id="A0AAD2DJ51"/>
<gene>
    <name evidence="3" type="ORF">FPE_LOCUS3967</name>
</gene>
<keyword evidence="1" id="KW-0472">Membrane</keyword>
<dbReference type="EMBL" id="OU503037">
    <property type="protein sequence ID" value="CAI9756537.1"/>
    <property type="molecule type" value="Genomic_DNA"/>
</dbReference>
<organism evidence="3 4">
    <name type="scientific">Fraxinus pennsylvanica</name>
    <dbReference type="NCBI Taxonomy" id="56036"/>
    <lineage>
        <taxon>Eukaryota</taxon>
        <taxon>Viridiplantae</taxon>
        <taxon>Streptophyta</taxon>
        <taxon>Embryophyta</taxon>
        <taxon>Tracheophyta</taxon>
        <taxon>Spermatophyta</taxon>
        <taxon>Magnoliopsida</taxon>
        <taxon>eudicotyledons</taxon>
        <taxon>Gunneridae</taxon>
        <taxon>Pentapetalae</taxon>
        <taxon>asterids</taxon>
        <taxon>lamiids</taxon>
        <taxon>Lamiales</taxon>
        <taxon>Oleaceae</taxon>
        <taxon>Oleeae</taxon>
        <taxon>Fraxinus</taxon>
    </lineage>
</organism>
<dbReference type="Proteomes" id="UP000834106">
    <property type="component" value="Chromosome 2"/>
</dbReference>